<dbReference type="PANTHER" id="PTHR30354">
    <property type="entry name" value="GNT FAMILY GLUCONATE TRANSPORTER"/>
    <property type="match status" value="1"/>
</dbReference>
<feature type="compositionally biased region" description="Low complexity" evidence="1">
    <location>
        <begin position="249"/>
        <end position="271"/>
    </location>
</feature>
<keyword evidence="4" id="KW-1185">Reference proteome</keyword>
<keyword evidence="2" id="KW-0812">Transmembrane</keyword>
<dbReference type="EMBL" id="JBEYBF010000001">
    <property type="protein sequence ID" value="MEU1950747.1"/>
    <property type="molecule type" value="Genomic_DNA"/>
</dbReference>
<proteinExistence type="predicted"/>
<dbReference type="GeneID" id="96242983"/>
<reference evidence="3 4" key="1">
    <citation type="submission" date="2024-06" db="EMBL/GenBank/DDBJ databases">
        <title>The Natural Products Discovery Center: Release of the First 8490 Sequenced Strains for Exploring Actinobacteria Biosynthetic Diversity.</title>
        <authorList>
            <person name="Kalkreuter E."/>
            <person name="Kautsar S.A."/>
            <person name="Yang D."/>
            <person name="Bader C.D."/>
            <person name="Teijaro C.N."/>
            <person name="Fluegel L."/>
            <person name="Davis C.M."/>
            <person name="Simpson J.R."/>
            <person name="Lauterbach L."/>
            <person name="Steele A.D."/>
            <person name="Gui C."/>
            <person name="Meng S."/>
            <person name="Li G."/>
            <person name="Viehrig K."/>
            <person name="Ye F."/>
            <person name="Su P."/>
            <person name="Kiefer A.F."/>
            <person name="Nichols A."/>
            <person name="Cepeda A.J."/>
            <person name="Yan W."/>
            <person name="Fan B."/>
            <person name="Jiang Y."/>
            <person name="Adhikari A."/>
            <person name="Zheng C.-J."/>
            <person name="Schuster L."/>
            <person name="Cowan T.M."/>
            <person name="Smanski M.J."/>
            <person name="Chevrette M.G."/>
            <person name="De Carvalho L.P.S."/>
            <person name="Shen B."/>
        </authorList>
    </citation>
    <scope>NUCLEOTIDE SEQUENCE [LARGE SCALE GENOMIC DNA]</scope>
    <source>
        <strain evidence="3 4">NPDC019708</strain>
    </source>
</reference>
<feature type="transmembrane region" description="Helical" evidence="2">
    <location>
        <begin position="314"/>
        <end position="333"/>
    </location>
</feature>
<dbReference type="RefSeq" id="WP_030519203.1">
    <property type="nucleotide sequence ID" value="NZ_JBEYBD010000002.1"/>
</dbReference>
<name>A0ABV2WIP9_9NOCA</name>
<feature type="transmembrane region" description="Helical" evidence="2">
    <location>
        <begin position="467"/>
        <end position="490"/>
    </location>
</feature>
<accession>A0ABV2WIP9</accession>
<dbReference type="PANTHER" id="PTHR30354:SF11">
    <property type="entry name" value="PERMEASE"/>
    <property type="match status" value="1"/>
</dbReference>
<feature type="region of interest" description="Disordered" evidence="1">
    <location>
        <begin position="212"/>
        <end position="271"/>
    </location>
</feature>
<feature type="transmembrane region" description="Helical" evidence="2">
    <location>
        <begin position="432"/>
        <end position="455"/>
    </location>
</feature>
<feature type="transmembrane region" description="Helical" evidence="2">
    <location>
        <begin position="354"/>
        <end position="376"/>
    </location>
</feature>
<feature type="transmembrane region" description="Helical" evidence="2">
    <location>
        <begin position="29"/>
        <end position="46"/>
    </location>
</feature>
<evidence type="ECO:0000313" key="3">
    <source>
        <dbReference type="EMBL" id="MEU1950747.1"/>
    </source>
</evidence>
<evidence type="ECO:0000313" key="4">
    <source>
        <dbReference type="Proteomes" id="UP001550628"/>
    </source>
</evidence>
<evidence type="ECO:0000256" key="2">
    <source>
        <dbReference type="SAM" id="Phobius"/>
    </source>
</evidence>
<feature type="transmembrane region" description="Helical" evidence="2">
    <location>
        <begin position="282"/>
        <end position="302"/>
    </location>
</feature>
<feature type="transmembrane region" description="Helical" evidence="2">
    <location>
        <begin position="145"/>
        <end position="174"/>
    </location>
</feature>
<keyword evidence="2" id="KW-1133">Transmembrane helix</keyword>
<feature type="transmembrane region" description="Helical" evidence="2">
    <location>
        <begin position="58"/>
        <end position="79"/>
    </location>
</feature>
<organism evidence="3 4">
    <name type="scientific">Nocardia rhamnosiphila</name>
    <dbReference type="NCBI Taxonomy" id="426716"/>
    <lineage>
        <taxon>Bacteria</taxon>
        <taxon>Bacillati</taxon>
        <taxon>Actinomycetota</taxon>
        <taxon>Actinomycetes</taxon>
        <taxon>Mycobacteriales</taxon>
        <taxon>Nocardiaceae</taxon>
        <taxon>Nocardia</taxon>
    </lineage>
</organism>
<keyword evidence="2" id="KW-0472">Membrane</keyword>
<protein>
    <submittedName>
        <fullName evidence="3">SLC13 family permease</fullName>
    </submittedName>
</protein>
<dbReference type="InterPro" id="IPR003474">
    <property type="entry name" value="Glcn_transporter"/>
</dbReference>
<gene>
    <name evidence="3" type="ORF">ABZ510_02710</name>
</gene>
<feature type="transmembrane region" description="Helical" evidence="2">
    <location>
        <begin position="180"/>
        <end position="202"/>
    </location>
</feature>
<evidence type="ECO:0000256" key="1">
    <source>
        <dbReference type="SAM" id="MobiDB-lite"/>
    </source>
</evidence>
<dbReference type="Pfam" id="PF02447">
    <property type="entry name" value="GntP_permease"/>
    <property type="match status" value="2"/>
</dbReference>
<feature type="compositionally biased region" description="Basic and acidic residues" evidence="1">
    <location>
        <begin position="212"/>
        <end position="223"/>
    </location>
</feature>
<dbReference type="Proteomes" id="UP001550628">
    <property type="component" value="Unassembled WGS sequence"/>
</dbReference>
<sequence length="492" mass="49971">MSDLATMVNTGAAILAVVVLIIRFKINPAVALVLGSAYLGLTAGLGTEKTVETIATGFGDIMAEVGLLIAFGVLTGVMLQETGAIERLVRALIRIFGVNRMPYALSLTIATALQSIYLDVLLVISAPLARTAAAKMDRKGTARMATALAIGGECGIVLMVPGVGALALAGLLGVPLGKMLLFGLVLVIPTVTIAVAVMSFLFDRGWWNSERDEQPYPADDRTAGDVQVRSGGTQPDTGDPELRSGDEQPTTGDGATGAAGKPAGSGGVAVAAPARTRPDTPLPLLMAPLITALLLIAVGAVLDVAEIHNPVIEFLATPVIALLIGLVGTSIVGRRSVGIDRIQRCLTTGFQESGQILILTGVGGSLAATITATGVGDILGDYFTASTAAPLLMVWAIAAVLHIAVGSVTLSAITAAGILAPVAPALGIDPVLIALAAGAGSLFAVHVTSNTFWLLQSLMGQTTRGTLKTCSVGVSVASVVAIVLIMPLSLVL</sequence>
<feature type="transmembrane region" description="Helical" evidence="2">
    <location>
        <begin position="6"/>
        <end position="22"/>
    </location>
</feature>
<comment type="caution">
    <text evidence="3">The sequence shown here is derived from an EMBL/GenBank/DDBJ whole genome shotgun (WGS) entry which is preliminary data.</text>
</comment>